<evidence type="ECO:0000256" key="5">
    <source>
        <dbReference type="ARBA" id="ARBA00022857"/>
    </source>
</evidence>
<dbReference type="HOGENOM" id="CLU_040168_0_0_7"/>
<dbReference type="EMBL" id="AZJJ01000001">
    <property type="protein sequence ID" value="ETD27904.1"/>
    <property type="molecule type" value="Genomic_DNA"/>
</dbReference>
<dbReference type="STRING" id="1357399.HMPREF2087_00828"/>
<dbReference type="UniPathway" id="UPA00244">
    <property type="reaction ID" value="UER00312"/>
</dbReference>
<dbReference type="RefSeq" id="WP_023929762.1">
    <property type="nucleotide sequence ID" value="NZ_KI669458.1"/>
</dbReference>
<evidence type="ECO:0000256" key="2">
    <source>
        <dbReference type="ARBA" id="ARBA00022723"/>
    </source>
</evidence>
<sequence length="343" mass="37172">MSGEKKLAISIGDSNGVGCEIILRELEWVLYQCGQLPKQPSSTLDSSPSALCTPIICAHKSLLESALQTLLARGGVESKRASYIHCLLDIVRFEPPSLKPPPIHIAQITAQSGAYSFASFVRAVELASQDPHTAVLTLPIHKAAWKQAGVQYAGHTEYLRAHFKQEVIMVLGCKQMLVALFCDHIPLARVSERISVESYKEFLCTLESSLDFTQALVLGFNPHCGDYGAIGGEEDALIQAALDSANAAIGREVFVGVVAPDSAFTPAMRERFCVFVAPYHDVGLAPLKALYFDQSINISLNLPIVRTSVDHGVAFDIAYQGIACTASFRNALHFALTSLQARI</sequence>
<dbReference type="SUPFAM" id="SSF53659">
    <property type="entry name" value="Isocitrate/Isopropylmalate dehydrogenase-like"/>
    <property type="match status" value="1"/>
</dbReference>
<feature type="binding site" evidence="10">
    <location>
        <position position="155"/>
    </location>
    <ligand>
        <name>substrate</name>
    </ligand>
</feature>
<dbReference type="eggNOG" id="COG1995">
    <property type="taxonomic scope" value="Bacteria"/>
</dbReference>
<dbReference type="Gene3D" id="3.40.718.10">
    <property type="entry name" value="Isopropylmalate Dehydrogenase"/>
    <property type="match status" value="1"/>
</dbReference>
<feature type="binding site" evidence="10">
    <location>
        <position position="297"/>
    </location>
    <ligand>
        <name>substrate</name>
    </ligand>
</feature>
<organism evidence="11 12">
    <name type="scientific">Helicobacter canis NCTC 12740</name>
    <dbReference type="NCBI Taxonomy" id="1357399"/>
    <lineage>
        <taxon>Bacteria</taxon>
        <taxon>Pseudomonadati</taxon>
        <taxon>Campylobacterota</taxon>
        <taxon>Epsilonproteobacteria</taxon>
        <taxon>Campylobacterales</taxon>
        <taxon>Helicobacteraceae</taxon>
        <taxon>Helicobacter</taxon>
    </lineage>
</organism>
<evidence type="ECO:0000256" key="9">
    <source>
        <dbReference type="ARBA" id="ARBA00023285"/>
    </source>
</evidence>
<dbReference type="GO" id="GO:0008270">
    <property type="term" value="F:zinc ion binding"/>
    <property type="evidence" value="ECO:0007669"/>
    <property type="project" value="UniProtKB-UniRule"/>
</dbReference>
<feature type="binding site" evidence="10">
    <location>
        <position position="156"/>
    </location>
    <ligand>
        <name>substrate</name>
    </ligand>
</feature>
<dbReference type="GO" id="GO:0042823">
    <property type="term" value="P:pyridoxal phosphate biosynthetic process"/>
    <property type="evidence" value="ECO:0007669"/>
    <property type="project" value="UniProtKB-UniRule"/>
</dbReference>
<comment type="subcellular location">
    <subcellularLocation>
        <location evidence="10">Cytoplasm</location>
    </subcellularLocation>
</comment>
<dbReference type="GO" id="GO:0000287">
    <property type="term" value="F:magnesium ion binding"/>
    <property type="evidence" value="ECO:0007669"/>
    <property type="project" value="UniProtKB-UniRule"/>
</dbReference>
<dbReference type="EC" id="1.1.1.262" evidence="10"/>
<dbReference type="Pfam" id="PF04166">
    <property type="entry name" value="PdxA"/>
    <property type="match status" value="1"/>
</dbReference>
<comment type="catalytic activity">
    <reaction evidence="10">
        <text>4-(phosphooxy)-L-threonine + NAD(+) = 3-amino-2-oxopropyl phosphate + CO2 + NADH</text>
        <dbReference type="Rhea" id="RHEA:32275"/>
        <dbReference type="ChEBI" id="CHEBI:16526"/>
        <dbReference type="ChEBI" id="CHEBI:57279"/>
        <dbReference type="ChEBI" id="CHEBI:57540"/>
        <dbReference type="ChEBI" id="CHEBI:57945"/>
        <dbReference type="ChEBI" id="CHEBI:58452"/>
        <dbReference type="EC" id="1.1.1.262"/>
    </reaction>
</comment>
<dbReference type="GO" id="GO:0008615">
    <property type="term" value="P:pyridoxine biosynthetic process"/>
    <property type="evidence" value="ECO:0007669"/>
    <property type="project" value="UniProtKB-UniRule"/>
</dbReference>
<dbReference type="AlphaFoldDB" id="V8CKL4"/>
<feature type="binding site" evidence="10">
    <location>
        <position position="280"/>
    </location>
    <ligand>
        <name>a divalent metal cation</name>
        <dbReference type="ChEBI" id="CHEBI:60240"/>
        <note>ligand shared between dimeric partners</note>
    </ligand>
</feature>
<evidence type="ECO:0000256" key="8">
    <source>
        <dbReference type="ARBA" id="ARBA00023096"/>
    </source>
</evidence>
<evidence type="ECO:0000256" key="6">
    <source>
        <dbReference type="ARBA" id="ARBA00023002"/>
    </source>
</evidence>
<keyword evidence="9 10" id="KW-0170">Cobalt</keyword>
<comment type="subunit">
    <text evidence="10">Homodimer.</text>
</comment>
<keyword evidence="5 10" id="KW-0521">NADP</keyword>
<name>V8CKL4_9HELI</name>
<dbReference type="GO" id="GO:0005737">
    <property type="term" value="C:cytoplasm"/>
    <property type="evidence" value="ECO:0007669"/>
    <property type="project" value="UniProtKB-SubCell"/>
</dbReference>
<dbReference type="GO" id="GO:0050570">
    <property type="term" value="F:4-hydroxythreonine-4-phosphate dehydrogenase activity"/>
    <property type="evidence" value="ECO:0007669"/>
    <property type="project" value="UniProtKB-UniRule"/>
</dbReference>
<evidence type="ECO:0000256" key="3">
    <source>
        <dbReference type="ARBA" id="ARBA00022833"/>
    </source>
</evidence>
<dbReference type="HAMAP" id="MF_02086">
    <property type="entry name" value="PdxA_Epsilonprot"/>
    <property type="match status" value="1"/>
</dbReference>
<dbReference type="GO" id="GO:0051287">
    <property type="term" value="F:NAD binding"/>
    <property type="evidence" value="ECO:0007669"/>
    <property type="project" value="InterPro"/>
</dbReference>
<accession>V8CKL4</accession>
<dbReference type="Proteomes" id="UP000018688">
    <property type="component" value="Unassembled WGS sequence"/>
</dbReference>
<keyword evidence="8 10" id="KW-0664">Pyridoxine biosynthesis</keyword>
<keyword evidence="1 10" id="KW-0963">Cytoplasm</keyword>
<dbReference type="GO" id="GO:0050897">
    <property type="term" value="F:cobalt ion binding"/>
    <property type="evidence" value="ECO:0007669"/>
    <property type="project" value="UniProtKB-UniRule"/>
</dbReference>
<keyword evidence="6 10" id="KW-0560">Oxidoreductase</keyword>
<evidence type="ECO:0000256" key="4">
    <source>
        <dbReference type="ARBA" id="ARBA00022842"/>
    </source>
</evidence>
<proteinExistence type="inferred from homology"/>
<comment type="similarity">
    <text evidence="10">Belongs to the PdxA family.</text>
</comment>
<comment type="caution">
    <text evidence="11">The sequence shown here is derived from an EMBL/GenBank/DDBJ whole genome shotgun (WGS) entry which is preliminary data.</text>
</comment>
<feature type="binding site" evidence="10">
    <location>
        <position position="184"/>
    </location>
    <ligand>
        <name>a divalent metal cation</name>
        <dbReference type="ChEBI" id="CHEBI:60240"/>
        <note>ligand shared between dimeric partners</note>
    </ligand>
</feature>
<comment type="miscellaneous">
    <text evidence="10">The active site is located at the dimer interface.</text>
</comment>
<evidence type="ECO:0000313" key="12">
    <source>
        <dbReference type="Proteomes" id="UP000018688"/>
    </source>
</evidence>
<keyword evidence="3 10" id="KW-0862">Zinc</keyword>
<evidence type="ECO:0000313" key="11">
    <source>
        <dbReference type="EMBL" id="ETD27904.1"/>
    </source>
</evidence>
<reference evidence="11 12" key="1">
    <citation type="submission" date="2013-10" db="EMBL/GenBank/DDBJ databases">
        <title>The Genome Sequence of Helicobacter canis NCTC 12740.</title>
        <authorList>
            <consortium name="The Broad Institute Genomics Platform"/>
            <person name="Earl A."/>
            <person name="Fox J.G."/>
            <person name="Shen Z."/>
            <person name="Young S.K."/>
            <person name="Zeng Q."/>
            <person name="Gargeya S."/>
            <person name="Fitzgerald M."/>
            <person name="Abouelleil A."/>
            <person name="Alvarado L."/>
            <person name="Chapman S.B."/>
            <person name="Gainer-Dewar J."/>
            <person name="Goldberg J."/>
            <person name="Griggs A."/>
            <person name="Gujja S."/>
            <person name="Hansen M."/>
            <person name="Howarth C."/>
            <person name="Imamovic A."/>
            <person name="Ireland A."/>
            <person name="Larimer J."/>
            <person name="McCowan C."/>
            <person name="Murphy C."/>
            <person name="Pearson M."/>
            <person name="Poon T.W."/>
            <person name="Priest M."/>
            <person name="Roberts A."/>
            <person name="Saif S."/>
            <person name="Shea T."/>
            <person name="Sykes S."/>
            <person name="Wortman J."/>
            <person name="Nusbaum C."/>
            <person name="Birren B."/>
        </authorList>
    </citation>
    <scope>NUCLEOTIDE SEQUENCE [LARGE SCALE GENOMIC DNA]</scope>
    <source>
        <strain evidence="11 12">NCTC 12740</strain>
    </source>
</reference>
<comment type="function">
    <text evidence="10">Catalyzes the NAD(P)-dependent oxidation of 4-(phosphooxy)-L-threonine (HTP) into 2-amino-3-oxo-4-(phosphooxy)butyric acid which spontaneously decarboxylates to form 3-amino-2-oxopropyl phosphate (AHAP).</text>
</comment>
<dbReference type="PANTHER" id="PTHR30004:SF6">
    <property type="entry name" value="D-THREONATE 4-PHOSPHATE DEHYDROGENASE"/>
    <property type="match status" value="1"/>
</dbReference>
<evidence type="ECO:0000256" key="1">
    <source>
        <dbReference type="ARBA" id="ARBA00022490"/>
    </source>
</evidence>
<feature type="binding site" evidence="10">
    <location>
        <position position="223"/>
    </location>
    <ligand>
        <name>a divalent metal cation</name>
        <dbReference type="ChEBI" id="CHEBI:60240"/>
        <note>ligand shared between dimeric partners</note>
    </ligand>
</feature>
<keyword evidence="2 10" id="KW-0479">Metal-binding</keyword>
<keyword evidence="7 10" id="KW-0520">NAD</keyword>
<dbReference type="InterPro" id="IPR037539">
    <property type="entry name" value="PdxA_epsilonprot"/>
</dbReference>
<keyword evidence="12" id="KW-1185">Reference proteome</keyword>
<protein>
    <recommendedName>
        <fullName evidence="10">4-hydroxythreonine-4-phosphate dehydrogenase</fullName>
        <ecNumber evidence="10">1.1.1.262</ecNumber>
    </recommendedName>
    <alternativeName>
        <fullName evidence="10">4-(phosphohydroxy)-L-threonine dehydrogenase</fullName>
    </alternativeName>
</protein>
<keyword evidence="4 10" id="KW-0460">Magnesium</keyword>
<comment type="cofactor">
    <cofactor evidence="10">
        <name>Zn(2+)</name>
        <dbReference type="ChEBI" id="CHEBI:29105"/>
    </cofactor>
    <cofactor evidence="10">
        <name>Mg(2+)</name>
        <dbReference type="ChEBI" id="CHEBI:18420"/>
    </cofactor>
    <cofactor evidence="10">
        <name>Co(2+)</name>
        <dbReference type="ChEBI" id="CHEBI:48828"/>
    </cofactor>
</comment>
<gene>
    <name evidence="10" type="primary">pdxA</name>
    <name evidence="11" type="ORF">HMPREF2087_00828</name>
</gene>
<comment type="pathway">
    <text evidence="10">Cofactor biosynthesis; pyridoxine 5'-phosphate biosynthesis; pyridoxine 5'-phosphate from D-erythrose 4-phosphate: step 4/5.</text>
</comment>
<evidence type="ECO:0000256" key="7">
    <source>
        <dbReference type="ARBA" id="ARBA00023027"/>
    </source>
</evidence>
<dbReference type="PATRIC" id="fig|1357399.3.peg.874"/>
<dbReference type="OrthoDB" id="9801783at2"/>
<dbReference type="PANTHER" id="PTHR30004">
    <property type="entry name" value="4-HYDROXYTHREONINE-4-PHOSPHATE DEHYDROGENASE"/>
    <property type="match status" value="1"/>
</dbReference>
<evidence type="ECO:0000256" key="10">
    <source>
        <dbReference type="HAMAP-Rule" id="MF_02086"/>
    </source>
</evidence>
<feature type="binding site" evidence="10">
    <location>
        <position position="306"/>
    </location>
    <ligand>
        <name>substrate</name>
    </ligand>
</feature>
<dbReference type="InterPro" id="IPR005255">
    <property type="entry name" value="PdxA_fam"/>
</dbReference>
<feature type="binding site" evidence="10">
    <location>
        <position position="288"/>
    </location>
    <ligand>
        <name>substrate</name>
    </ligand>
</feature>